<protein>
    <recommendedName>
        <fullName evidence="2">Glycoside hydrolase family 65 central catalytic domain-containing protein</fullName>
    </recommendedName>
</protein>
<name>A0A815ADZ4_9BILA</name>
<dbReference type="InterPro" id="IPR012341">
    <property type="entry name" value="6hp_glycosidase-like_sf"/>
</dbReference>
<dbReference type="PANTHER" id="PTHR11051">
    <property type="entry name" value="GLYCOSYL HYDROLASE-RELATED"/>
    <property type="match status" value="1"/>
</dbReference>
<dbReference type="SUPFAM" id="SSF48208">
    <property type="entry name" value="Six-hairpin glycosidases"/>
    <property type="match status" value="1"/>
</dbReference>
<dbReference type="GO" id="GO:0004553">
    <property type="term" value="F:hydrolase activity, hydrolyzing O-glycosyl compounds"/>
    <property type="evidence" value="ECO:0007669"/>
    <property type="project" value="TreeGrafter"/>
</dbReference>
<dbReference type="Proteomes" id="UP000663870">
    <property type="component" value="Unassembled WGS sequence"/>
</dbReference>
<accession>A0A815ADZ4</accession>
<dbReference type="GO" id="GO:0005975">
    <property type="term" value="P:carbohydrate metabolic process"/>
    <property type="evidence" value="ECO:0007669"/>
    <property type="project" value="InterPro"/>
</dbReference>
<dbReference type="Gene3D" id="1.50.10.10">
    <property type="match status" value="1"/>
</dbReference>
<proteinExistence type="inferred from homology"/>
<dbReference type="AlphaFoldDB" id="A0A815ADZ4"/>
<dbReference type="PANTHER" id="PTHR11051:SF8">
    <property type="entry name" value="PROTEIN-GLUCOSYLGALACTOSYLHYDROXYLYSINE GLUCOSIDASE"/>
    <property type="match status" value="1"/>
</dbReference>
<evidence type="ECO:0000259" key="2">
    <source>
        <dbReference type="Pfam" id="PF03632"/>
    </source>
</evidence>
<evidence type="ECO:0000256" key="1">
    <source>
        <dbReference type="ARBA" id="ARBA00006768"/>
    </source>
</evidence>
<feature type="domain" description="Glycoside hydrolase family 65 central catalytic" evidence="2">
    <location>
        <begin position="399"/>
        <end position="598"/>
    </location>
</feature>
<dbReference type="EMBL" id="CAJNOL010000979">
    <property type="protein sequence ID" value="CAF1255531.1"/>
    <property type="molecule type" value="Genomic_DNA"/>
</dbReference>
<keyword evidence="4" id="KW-1185">Reference proteome</keyword>
<comment type="similarity">
    <text evidence="1">Belongs to the glycosyl hydrolase 65 family.</text>
</comment>
<evidence type="ECO:0000313" key="3">
    <source>
        <dbReference type="EMBL" id="CAF1255531.1"/>
    </source>
</evidence>
<gene>
    <name evidence="3" type="ORF">JXQ802_LOCUS27209</name>
</gene>
<comment type="caution">
    <text evidence="3">The sequence shown here is derived from an EMBL/GenBank/DDBJ whole genome shotgun (WGS) entry which is preliminary data.</text>
</comment>
<dbReference type="InterPro" id="IPR005195">
    <property type="entry name" value="Glyco_hydro_65_M"/>
</dbReference>
<sequence length="840" mass="94714">MPKTDVVGHDIAYFECGEGYEIKCDIEKLAAHCNSNPYCHGFNTNGLLKSCTSGCDVGCCYDVTQNADLYIRKGFLPPDDWLNDINNGRILYANPEPHFCFLPEIANGYLGTVAMSASLFQSGLFNGKCGNIGKARLPSPIGGSIITGQLIASGLHFEKALFTRRYQFDDQNGSIVEHRVYISQTLKSVMVLEFSLISSTSKFVTFSYLSTFDPLNQTHNPEIKCTGGGGIEIDVEFTLNSNLSTSSMYVYEGILLSRDDRNRYVYVTICTEQPNESIQTLTVSPSSSSSIQFISTLASSIDFGPDPIDQGTVTLEAIDRFDEALTKRNDLFNEHVQAWKKLWKSGIDIEPMENQPFVLPKIVFDTDQDGENDTIITTFSRALDIAQHVNSSMYYLLSSSRDDWPYGISPGGLASQSYSGLMFFDMDWYMMPALLPFYPSRAANILRYRYNSLDESNKIARIFGYNGSMFAWTASYLGRPEGCCNGKGGWELCIEQHITGDVAVAVQMYYYATKDNLWLENIGWPLLRDIAIFWSSRVTKTNNMTYSIEKVMPVDEWCDNVQTKCGDIGINNAIQTNAVAIVSLQLAKQVGDMFKFDVDPEWEIIAKKIKINFNYTTQTHIQWDNASLKPSPKNYVCPEDVLYLTYPMNFNVTSKIIRNDAETFIPITCQENAGMTAPIHTIVWLMLNETLKAEREFNRSLQACTYGEFHVRNEVDIHADIIGGHGFNTHFLTGDGGFIQSIMMGYVGLRYDEKSLLFNPLLGILTPATKSIRLRNILIRGSYPIDFTIDQYSIHLICSHSYENILCITDDHNIQWNITSNELTLNFQDIHFPIRIDLCI</sequence>
<organism evidence="3 4">
    <name type="scientific">Rotaria sordida</name>
    <dbReference type="NCBI Taxonomy" id="392033"/>
    <lineage>
        <taxon>Eukaryota</taxon>
        <taxon>Metazoa</taxon>
        <taxon>Spiralia</taxon>
        <taxon>Gnathifera</taxon>
        <taxon>Rotifera</taxon>
        <taxon>Eurotatoria</taxon>
        <taxon>Bdelloidea</taxon>
        <taxon>Philodinida</taxon>
        <taxon>Philodinidae</taxon>
        <taxon>Rotaria</taxon>
    </lineage>
</organism>
<dbReference type="Pfam" id="PF03632">
    <property type="entry name" value="Glyco_hydro_65m"/>
    <property type="match status" value="1"/>
</dbReference>
<reference evidence="3" key="1">
    <citation type="submission" date="2021-02" db="EMBL/GenBank/DDBJ databases">
        <authorList>
            <person name="Nowell W R."/>
        </authorList>
    </citation>
    <scope>NUCLEOTIDE SEQUENCE</scope>
</reference>
<dbReference type="InterPro" id="IPR008928">
    <property type="entry name" value="6-hairpin_glycosidase_sf"/>
</dbReference>
<evidence type="ECO:0000313" key="4">
    <source>
        <dbReference type="Proteomes" id="UP000663870"/>
    </source>
</evidence>